<feature type="domain" description="Peptidase S24/S26A/S26B/S26C" evidence="5">
    <location>
        <begin position="377"/>
        <end position="492"/>
    </location>
</feature>
<keyword evidence="3" id="KW-0347">Helicase</keyword>
<dbReference type="EMBL" id="SXDP01000004">
    <property type="protein sequence ID" value="NEZ47006.1"/>
    <property type="molecule type" value="Genomic_DNA"/>
</dbReference>
<dbReference type="SUPFAM" id="SSF52540">
    <property type="entry name" value="P-loop containing nucleoside triphosphate hydrolases"/>
    <property type="match status" value="1"/>
</dbReference>
<evidence type="ECO:0000256" key="3">
    <source>
        <dbReference type="ARBA" id="ARBA00022806"/>
    </source>
</evidence>
<gene>
    <name evidence="6" type="ORF">FDF74_07245</name>
</gene>
<comment type="caution">
    <text evidence="6">The sequence shown here is derived from an EMBL/GenBank/DDBJ whole genome shotgun (WGS) entry which is preliminary data.</text>
</comment>
<accession>A0A6M0R9Z3</accession>
<dbReference type="GO" id="GO:0005524">
    <property type="term" value="F:ATP binding"/>
    <property type="evidence" value="ECO:0007669"/>
    <property type="project" value="UniProtKB-KW"/>
</dbReference>
<dbReference type="InterPro" id="IPR039418">
    <property type="entry name" value="LexA-like"/>
</dbReference>
<keyword evidence="1" id="KW-0547">Nucleotide-binding</keyword>
<dbReference type="AlphaFoldDB" id="A0A6M0R9Z3"/>
<evidence type="ECO:0000313" key="7">
    <source>
        <dbReference type="Proteomes" id="UP000473885"/>
    </source>
</evidence>
<evidence type="ECO:0000256" key="4">
    <source>
        <dbReference type="ARBA" id="ARBA00022840"/>
    </source>
</evidence>
<proteinExistence type="predicted"/>
<dbReference type="PANTHER" id="PTHR33516:SF2">
    <property type="entry name" value="LEXA REPRESSOR-RELATED"/>
    <property type="match status" value="1"/>
</dbReference>
<keyword evidence="7" id="KW-1185">Reference proteome</keyword>
<dbReference type="Pfam" id="PF00717">
    <property type="entry name" value="Peptidase_S24"/>
    <property type="match status" value="1"/>
</dbReference>
<reference evidence="6 7" key="1">
    <citation type="submission" date="2019-04" db="EMBL/GenBank/DDBJ databases">
        <title>Genome sequencing of Clostridium botulinum Groups I-IV and Clostridium butyricum.</title>
        <authorList>
            <person name="Brunt J."/>
            <person name="Van Vliet A.H.M."/>
            <person name="Stringer S.C."/>
            <person name="Carter A.T."/>
            <person name="Peck M.W."/>
        </authorList>
    </citation>
    <scope>NUCLEOTIDE SEQUENCE [LARGE SCALE GENOMIC DNA]</scope>
    <source>
        <strain evidence="6 7">IFR 18/094</strain>
    </source>
</reference>
<protein>
    <submittedName>
        <fullName evidence="6">LexA family transcriptional regulator</fullName>
    </submittedName>
</protein>
<dbReference type="Gene3D" id="3.40.50.300">
    <property type="entry name" value="P-loop containing nucleotide triphosphate hydrolases"/>
    <property type="match status" value="1"/>
</dbReference>
<evidence type="ECO:0000313" key="6">
    <source>
        <dbReference type="EMBL" id="NEZ47006.1"/>
    </source>
</evidence>
<dbReference type="SUPFAM" id="SSF51306">
    <property type="entry name" value="LexA/Signal peptidase"/>
    <property type="match status" value="1"/>
</dbReference>
<dbReference type="RefSeq" id="WP_163249147.1">
    <property type="nucleotide sequence ID" value="NZ_SXDP01000004.1"/>
</dbReference>
<sequence>MNLEKRQNKIVKNKYLGYSLLRGAIDTGKTTTAIYRGLYLKNQYCMYEKDKILITSKSKRNLEKIKKIYDKAQNEEIQYRTLFYYIEDKVCFNTIDKIINKYFLKYVDANKINYNLISETEKVEIIEEGINFIEPKYKTLKYVNTKYKKFFLEEINWIKDCMYFNYEDYKNADRIGRKVEKGQGPQRVIKSSRMREAIFHVMTFYNNKLKEKKLIDYNNKINMALCEVLKERYKFSHIIVDETEIFTKSELKFVQALRKYTEHSSIFFVADKEENPQYNGWIISKRKLSDLNLGFDFKRFNFSKKFNVYSKVNRDNELNLKRLSCTTENKENKFHYIDIKHKRDYKFYKDMDNNKEISVKQEGYVDEYKEHDLVSLPVFNDIAAGQPILMNPYVEDNFYIPKYWIKGMKDCFILKVKGDSMIGANIENGDYVVIKREQMAQNGDIVAVNLFGDATLKRLSINKSKILLMPENDKYDAIHIVEEGANIMGIAVGIIKGK</sequence>
<dbReference type="GO" id="GO:0016787">
    <property type="term" value="F:hydrolase activity"/>
    <property type="evidence" value="ECO:0007669"/>
    <property type="project" value="UniProtKB-KW"/>
</dbReference>
<dbReference type="Gene3D" id="1.10.10.160">
    <property type="match status" value="1"/>
</dbReference>
<dbReference type="Gene3D" id="2.10.109.10">
    <property type="entry name" value="Umud Fragment, subunit A"/>
    <property type="match status" value="1"/>
</dbReference>
<dbReference type="InterPro" id="IPR036286">
    <property type="entry name" value="LexA/Signal_pep-like_sf"/>
</dbReference>
<dbReference type="InterPro" id="IPR050077">
    <property type="entry name" value="LexA_repressor"/>
</dbReference>
<dbReference type="InterPro" id="IPR015927">
    <property type="entry name" value="Peptidase_S24_S26A/B/C"/>
</dbReference>
<dbReference type="InterPro" id="IPR013986">
    <property type="entry name" value="DExx_box_DNA_helicase_dom_sf"/>
</dbReference>
<dbReference type="InterPro" id="IPR027417">
    <property type="entry name" value="P-loop_NTPase"/>
</dbReference>
<keyword evidence="4" id="KW-0067">ATP-binding</keyword>
<dbReference type="Proteomes" id="UP000473885">
    <property type="component" value="Unassembled WGS sequence"/>
</dbReference>
<organism evidence="6 7">
    <name type="scientific">Clostridium niameyense</name>
    <dbReference type="NCBI Taxonomy" id="1622073"/>
    <lineage>
        <taxon>Bacteria</taxon>
        <taxon>Bacillati</taxon>
        <taxon>Bacillota</taxon>
        <taxon>Clostridia</taxon>
        <taxon>Eubacteriales</taxon>
        <taxon>Clostridiaceae</taxon>
        <taxon>Clostridium</taxon>
    </lineage>
</organism>
<keyword evidence="2" id="KW-0378">Hydrolase</keyword>
<evidence type="ECO:0000259" key="5">
    <source>
        <dbReference type="Pfam" id="PF00717"/>
    </source>
</evidence>
<name>A0A6M0R9Z3_9CLOT</name>
<dbReference type="PANTHER" id="PTHR33516">
    <property type="entry name" value="LEXA REPRESSOR"/>
    <property type="match status" value="1"/>
</dbReference>
<evidence type="ECO:0000256" key="1">
    <source>
        <dbReference type="ARBA" id="ARBA00022741"/>
    </source>
</evidence>
<evidence type="ECO:0000256" key="2">
    <source>
        <dbReference type="ARBA" id="ARBA00022801"/>
    </source>
</evidence>
<dbReference type="GO" id="GO:0004386">
    <property type="term" value="F:helicase activity"/>
    <property type="evidence" value="ECO:0007669"/>
    <property type="project" value="UniProtKB-KW"/>
</dbReference>
<dbReference type="CDD" id="cd06529">
    <property type="entry name" value="S24_LexA-like"/>
    <property type="match status" value="1"/>
</dbReference>